<keyword evidence="3" id="KW-1185">Reference proteome</keyword>
<protein>
    <submittedName>
        <fullName evidence="2">Uncharacterized protein</fullName>
    </submittedName>
</protein>
<feature type="region of interest" description="Disordered" evidence="1">
    <location>
        <begin position="309"/>
        <end position="336"/>
    </location>
</feature>
<dbReference type="RefSeq" id="WP_241038170.1">
    <property type="nucleotide sequence ID" value="NZ_BAAAJF010000019.1"/>
</dbReference>
<dbReference type="EMBL" id="JAKXMK010000015">
    <property type="protein sequence ID" value="MCH6167690.1"/>
    <property type="molecule type" value="Genomic_DNA"/>
</dbReference>
<dbReference type="Pfam" id="PF21973">
    <property type="entry name" value="DUF6925"/>
    <property type="match status" value="1"/>
</dbReference>
<proteinExistence type="predicted"/>
<sequence length="336" mass="34931">MPERAKADVYALIEHHLDDAESGWSMGAPGAIAEFVRSPDEPTLRTPGAVATDRGGIRVTVAPGCRPLAYETPAGPDDHWNHAVALCLPVAGAHRAGRRVVTELGTDPAPLRSQDAGAVLFDLGLGTPTVDACVRTADPELLEILRAGCGRPLFEPGSPLAAALVVAAPHRVFDTALGRVEVYAAIPPPDGRSPDGPHTHLLPALMRAGRTHGATVPVPDGWVPCAHLYPPHPLTDRAGLPRPFDPARLTSFEELLARYGDPAQAEIATAVRAAVRGGHGPAAGPRPTDPPGRAALAVALRKLAHTGAPEGVLAGWRRSTPAPTDLLDPDGDPNSG</sequence>
<comment type="caution">
    <text evidence="2">The sequence shown here is derived from an EMBL/GenBank/DDBJ whole genome shotgun (WGS) entry which is preliminary data.</text>
</comment>
<evidence type="ECO:0000313" key="2">
    <source>
        <dbReference type="EMBL" id="MCH6167690.1"/>
    </source>
</evidence>
<dbReference type="Proteomes" id="UP001299970">
    <property type="component" value="Unassembled WGS sequence"/>
</dbReference>
<accession>A0ABS9TGM1</accession>
<evidence type="ECO:0000313" key="3">
    <source>
        <dbReference type="Proteomes" id="UP001299970"/>
    </source>
</evidence>
<feature type="compositionally biased region" description="Acidic residues" evidence="1">
    <location>
        <begin position="327"/>
        <end position="336"/>
    </location>
</feature>
<dbReference type="InterPro" id="IPR053838">
    <property type="entry name" value="DUF6925"/>
</dbReference>
<gene>
    <name evidence="2" type="ORF">MMF94_18545</name>
</gene>
<organism evidence="2 3">
    <name type="scientific">Pseudonocardia alaniniphila</name>
    <dbReference type="NCBI Taxonomy" id="75291"/>
    <lineage>
        <taxon>Bacteria</taxon>
        <taxon>Bacillati</taxon>
        <taxon>Actinomycetota</taxon>
        <taxon>Actinomycetes</taxon>
        <taxon>Pseudonocardiales</taxon>
        <taxon>Pseudonocardiaceae</taxon>
        <taxon>Pseudonocardia</taxon>
    </lineage>
</organism>
<evidence type="ECO:0000256" key="1">
    <source>
        <dbReference type="SAM" id="MobiDB-lite"/>
    </source>
</evidence>
<name>A0ABS9TGM1_9PSEU</name>
<reference evidence="2 3" key="1">
    <citation type="submission" date="2022-03" db="EMBL/GenBank/DDBJ databases">
        <title>Pseudonocardia alaer sp. nov., a novel actinomycete isolated from reed forest soil.</title>
        <authorList>
            <person name="Wang L."/>
        </authorList>
    </citation>
    <scope>NUCLEOTIDE SEQUENCE [LARGE SCALE GENOMIC DNA]</scope>
    <source>
        <strain evidence="2 3">Y-16303</strain>
    </source>
</reference>